<comment type="caution">
    <text evidence="1">The sequence shown here is derived from an EMBL/GenBank/DDBJ whole genome shotgun (WGS) entry which is preliminary data.</text>
</comment>
<evidence type="ECO:0000313" key="2">
    <source>
        <dbReference type="Proteomes" id="UP000680132"/>
    </source>
</evidence>
<dbReference type="Proteomes" id="UP000680132">
    <property type="component" value="Unassembled WGS sequence"/>
</dbReference>
<sequence>MADELIATVRWGSLNSRAALYGSVLSVDPSGEVHLANRLMPSGTTLQEWYSFTDYQAVREAPTLPLLRGGASYRLEPELRTAPADSVVFDVRYFDRFDELLRVDVLHAPRYEFSSPPECHHYTIRLANAGCDELWFTSFALREGDADAE</sequence>
<protein>
    <submittedName>
        <fullName evidence="1">Accessory Sec system protein Asp3</fullName>
    </submittedName>
</protein>
<keyword evidence="2" id="KW-1185">Reference proteome</keyword>
<evidence type="ECO:0000313" key="1">
    <source>
        <dbReference type="EMBL" id="MBO3662206.1"/>
    </source>
</evidence>
<dbReference type="EMBL" id="JAGFOA010000001">
    <property type="protein sequence ID" value="MBO3662206.1"/>
    <property type="molecule type" value="Genomic_DNA"/>
</dbReference>
<dbReference type="RefSeq" id="WP_208499901.1">
    <property type="nucleotide sequence ID" value="NZ_JAGFOA010000001.1"/>
</dbReference>
<name>A0A939TPL7_9MICO</name>
<accession>A0A939TPL7</accession>
<dbReference type="Pfam" id="PF15432">
    <property type="entry name" value="Sec-ASP3"/>
    <property type="match status" value="1"/>
</dbReference>
<reference evidence="1" key="1">
    <citation type="submission" date="2021-03" db="EMBL/GenBank/DDBJ databases">
        <title>Microbacterium sp. nov., a novel actinobacterium isolated from cow dung.</title>
        <authorList>
            <person name="Zhang L."/>
        </authorList>
    </citation>
    <scope>NUCLEOTIDE SEQUENCE</scope>
    <source>
        <strain evidence="1">NEAU-LLB</strain>
    </source>
</reference>
<proteinExistence type="predicted"/>
<dbReference type="AlphaFoldDB" id="A0A939TPL7"/>
<dbReference type="NCBIfam" id="TIGR03711">
    <property type="entry name" value="acc_sec_asp3"/>
    <property type="match status" value="1"/>
</dbReference>
<dbReference type="GO" id="GO:0015031">
    <property type="term" value="P:protein transport"/>
    <property type="evidence" value="ECO:0007669"/>
    <property type="project" value="InterPro"/>
</dbReference>
<gene>
    <name evidence="1" type="primary">asp3</name>
    <name evidence="1" type="ORF">J5V96_01630</name>
</gene>
<organism evidence="1 2">
    <name type="scientific">Microbacterium stercoris</name>
    <dbReference type="NCBI Taxonomy" id="2820289"/>
    <lineage>
        <taxon>Bacteria</taxon>
        <taxon>Bacillati</taxon>
        <taxon>Actinomycetota</taxon>
        <taxon>Actinomycetes</taxon>
        <taxon>Micrococcales</taxon>
        <taxon>Microbacteriaceae</taxon>
        <taxon>Microbacterium</taxon>
    </lineage>
</organism>
<dbReference type="InterPro" id="IPR022259">
    <property type="entry name" value="Acessory_Sec_prot_Asp3"/>
</dbReference>